<gene>
    <name evidence="2" type="ORF">ATSB10_06870</name>
</gene>
<feature type="transmembrane region" description="Helical" evidence="1">
    <location>
        <begin position="14"/>
        <end position="34"/>
    </location>
</feature>
<dbReference type="Proteomes" id="UP000077255">
    <property type="component" value="Chromosome"/>
</dbReference>
<accession>A0A160MXW3</accession>
<protein>
    <submittedName>
        <fullName evidence="2">Uncharacterized protein</fullName>
    </submittedName>
</protein>
<name>A0A160MXW3_9GAMM</name>
<keyword evidence="1" id="KW-1133">Transmembrane helix</keyword>
<organism evidence="2 3">
    <name type="scientific">Dyella thiooxydans</name>
    <dbReference type="NCBI Taxonomy" id="445710"/>
    <lineage>
        <taxon>Bacteria</taxon>
        <taxon>Pseudomonadati</taxon>
        <taxon>Pseudomonadota</taxon>
        <taxon>Gammaproteobacteria</taxon>
        <taxon>Lysobacterales</taxon>
        <taxon>Rhodanobacteraceae</taxon>
        <taxon>Dyella</taxon>
    </lineage>
</organism>
<evidence type="ECO:0000313" key="3">
    <source>
        <dbReference type="Proteomes" id="UP000077255"/>
    </source>
</evidence>
<proteinExistence type="predicted"/>
<evidence type="ECO:0000256" key="1">
    <source>
        <dbReference type="SAM" id="Phobius"/>
    </source>
</evidence>
<keyword evidence="1" id="KW-0472">Membrane</keyword>
<sequence>MRAVTSTEPSPVDIPYLLLIAALAALTGGLLRLCDRLGRR</sequence>
<dbReference type="EMBL" id="CP014841">
    <property type="protein sequence ID" value="AND68141.1"/>
    <property type="molecule type" value="Genomic_DNA"/>
</dbReference>
<dbReference type="STRING" id="445710.ATSB10_06870"/>
<dbReference type="KEGG" id="dtx:ATSB10_06870"/>
<reference evidence="2 3" key="1">
    <citation type="submission" date="2016-02" db="EMBL/GenBank/DDBJ databases">
        <title>Complete genome sequencing and analysis of ATSB10, Dyella thiooxydans isolated from rhizosphere soil of sunflower (Helianthus annuus L.).</title>
        <authorList>
            <person name="Lee Y."/>
            <person name="Hwangbo K."/>
            <person name="Chung H."/>
            <person name="Yoo J."/>
            <person name="Kim K.Y."/>
            <person name="Sa T.M."/>
            <person name="Um Y."/>
            <person name="Madhaiyan M."/>
        </authorList>
    </citation>
    <scope>NUCLEOTIDE SEQUENCE [LARGE SCALE GENOMIC DNA]</scope>
    <source>
        <strain evidence="2 3">ATSB10</strain>
    </source>
</reference>
<keyword evidence="3" id="KW-1185">Reference proteome</keyword>
<dbReference type="AlphaFoldDB" id="A0A160MXW3"/>
<dbReference type="PATRIC" id="fig|445710.3.peg.681"/>
<evidence type="ECO:0000313" key="2">
    <source>
        <dbReference type="EMBL" id="AND68141.1"/>
    </source>
</evidence>
<keyword evidence="1" id="KW-0812">Transmembrane</keyword>